<reference evidence="2 4" key="1">
    <citation type="journal article" date="2017" name="Nature">
        <title>The sunflower genome provides insights into oil metabolism, flowering and Asterid evolution.</title>
        <authorList>
            <person name="Badouin H."/>
            <person name="Gouzy J."/>
            <person name="Grassa C.J."/>
            <person name="Murat F."/>
            <person name="Staton S.E."/>
            <person name="Cottret L."/>
            <person name="Lelandais-Briere C."/>
            <person name="Owens G.L."/>
            <person name="Carrere S."/>
            <person name="Mayjonade B."/>
            <person name="Legrand L."/>
            <person name="Gill N."/>
            <person name="Kane N.C."/>
            <person name="Bowers J.E."/>
            <person name="Hubner S."/>
            <person name="Bellec A."/>
            <person name="Berard A."/>
            <person name="Berges H."/>
            <person name="Blanchet N."/>
            <person name="Boniface M.C."/>
            <person name="Brunel D."/>
            <person name="Catrice O."/>
            <person name="Chaidir N."/>
            <person name="Claudel C."/>
            <person name="Donnadieu C."/>
            <person name="Faraut T."/>
            <person name="Fievet G."/>
            <person name="Helmstetter N."/>
            <person name="King M."/>
            <person name="Knapp S.J."/>
            <person name="Lai Z."/>
            <person name="Le Paslier M.C."/>
            <person name="Lippi Y."/>
            <person name="Lorenzon L."/>
            <person name="Mandel J.R."/>
            <person name="Marage G."/>
            <person name="Marchand G."/>
            <person name="Marquand E."/>
            <person name="Bret-Mestries E."/>
            <person name="Morien E."/>
            <person name="Nambeesan S."/>
            <person name="Nguyen T."/>
            <person name="Pegot-Espagnet P."/>
            <person name="Pouilly N."/>
            <person name="Raftis F."/>
            <person name="Sallet E."/>
            <person name="Schiex T."/>
            <person name="Thomas J."/>
            <person name="Vandecasteele C."/>
            <person name="Vares D."/>
            <person name="Vear F."/>
            <person name="Vautrin S."/>
            <person name="Crespi M."/>
            <person name="Mangin B."/>
            <person name="Burke J.M."/>
            <person name="Salse J."/>
            <person name="Munos S."/>
            <person name="Vincourt P."/>
            <person name="Rieseberg L.H."/>
            <person name="Langlade N.B."/>
        </authorList>
    </citation>
    <scope>NUCLEOTIDE SEQUENCE [LARGE SCALE GENOMIC DNA]</scope>
    <source>
        <strain evidence="4">cv. SF193</strain>
        <tissue evidence="2">Leaves</tissue>
    </source>
</reference>
<dbReference type="Gramene" id="mRNA:HanXRQr2_Chr04g0180261">
    <property type="protein sequence ID" value="mRNA:HanXRQr2_Chr04g0180261"/>
    <property type="gene ID" value="HanXRQr2_Chr04g0180261"/>
</dbReference>
<organism evidence="3 4">
    <name type="scientific">Helianthus annuus</name>
    <name type="common">Common sunflower</name>
    <dbReference type="NCBI Taxonomy" id="4232"/>
    <lineage>
        <taxon>Eukaryota</taxon>
        <taxon>Viridiplantae</taxon>
        <taxon>Streptophyta</taxon>
        <taxon>Embryophyta</taxon>
        <taxon>Tracheophyta</taxon>
        <taxon>Spermatophyta</taxon>
        <taxon>Magnoliopsida</taxon>
        <taxon>eudicotyledons</taxon>
        <taxon>Gunneridae</taxon>
        <taxon>Pentapetalae</taxon>
        <taxon>asterids</taxon>
        <taxon>campanulids</taxon>
        <taxon>Asterales</taxon>
        <taxon>Asteraceae</taxon>
        <taxon>Asteroideae</taxon>
        <taxon>Heliantheae alliance</taxon>
        <taxon>Heliantheae</taxon>
        <taxon>Helianthus</taxon>
    </lineage>
</organism>
<keyword evidence="4" id="KW-1185">Reference proteome</keyword>
<evidence type="ECO:0000313" key="4">
    <source>
        <dbReference type="Proteomes" id="UP000215914"/>
    </source>
</evidence>
<sequence length="139" mass="14439">MWCWGVNKGVDGFRLRFVLVQISRLVWAIFVKGFGANGLSGGRGGGSGGRASSGGGDGGRAGNGGGGSRPSRAQRNKSCCCCTARKLHMVSNIDMVCEACWAAIASCWVTSPSTMSTKVVTPSSKLVRGGMMIENESTK</sequence>
<reference evidence="3" key="2">
    <citation type="submission" date="2017-02" db="EMBL/GenBank/DDBJ databases">
        <title>Sunflower complete genome.</title>
        <authorList>
            <person name="Langlade N."/>
            <person name="Munos S."/>
        </authorList>
    </citation>
    <scope>NUCLEOTIDE SEQUENCE [LARGE SCALE GENOMIC DNA]</scope>
    <source>
        <tissue evidence="3">Leaves</tissue>
    </source>
</reference>
<name>A0A251V173_HELAN</name>
<dbReference type="EMBL" id="CM007893">
    <property type="protein sequence ID" value="OTG29013.1"/>
    <property type="molecule type" value="Genomic_DNA"/>
</dbReference>
<reference evidence="2" key="3">
    <citation type="submission" date="2020-06" db="EMBL/GenBank/DDBJ databases">
        <title>Helianthus annuus Genome sequencing and assembly Release 2.</title>
        <authorList>
            <person name="Gouzy J."/>
            <person name="Langlade N."/>
            <person name="Munos S."/>
        </authorList>
    </citation>
    <scope>NUCLEOTIDE SEQUENCE</scope>
    <source>
        <tissue evidence="2">Leaves</tissue>
    </source>
</reference>
<feature type="compositionally biased region" description="Gly residues" evidence="1">
    <location>
        <begin position="43"/>
        <end position="68"/>
    </location>
</feature>
<dbReference type="AlphaFoldDB" id="A0A251V173"/>
<evidence type="ECO:0000256" key="1">
    <source>
        <dbReference type="SAM" id="MobiDB-lite"/>
    </source>
</evidence>
<gene>
    <name evidence="3" type="ORF">HannXRQ_Chr04g0117611</name>
    <name evidence="2" type="ORF">HanXRQr2_Chr04g0180261</name>
</gene>
<proteinExistence type="predicted"/>
<accession>A0A251V173</accession>
<dbReference type="InParanoid" id="A0A251V173"/>
<evidence type="ECO:0000313" key="3">
    <source>
        <dbReference type="EMBL" id="OTG29013.1"/>
    </source>
</evidence>
<protein>
    <submittedName>
        <fullName evidence="3">Uncharacterized protein</fullName>
    </submittedName>
</protein>
<feature type="region of interest" description="Disordered" evidence="1">
    <location>
        <begin position="43"/>
        <end position="75"/>
    </location>
</feature>
<evidence type="ECO:0000313" key="2">
    <source>
        <dbReference type="EMBL" id="KAF5811337.1"/>
    </source>
</evidence>
<dbReference type="EMBL" id="MNCJ02000319">
    <property type="protein sequence ID" value="KAF5811337.1"/>
    <property type="molecule type" value="Genomic_DNA"/>
</dbReference>
<dbReference type="Proteomes" id="UP000215914">
    <property type="component" value="Chromosome 4"/>
</dbReference>